<keyword evidence="1" id="KW-0378">Hydrolase</keyword>
<dbReference type="CDD" id="cd01745">
    <property type="entry name" value="GATase1_2"/>
    <property type="match status" value="1"/>
</dbReference>
<accession>A0A7G9RXD9</accession>
<dbReference type="FunFam" id="3.40.50.880:FF:000030">
    <property type="entry name" value="Gamma-glutamyl-gamma-aminobutyrate hydrolase PuuD"/>
    <property type="match status" value="1"/>
</dbReference>
<organism evidence="1 2">
    <name type="scientific">Erysipelothrix inopinata</name>
    <dbReference type="NCBI Taxonomy" id="225084"/>
    <lineage>
        <taxon>Bacteria</taxon>
        <taxon>Bacillati</taxon>
        <taxon>Bacillota</taxon>
        <taxon>Erysipelotrichia</taxon>
        <taxon>Erysipelotrichales</taxon>
        <taxon>Erysipelotrichaceae</taxon>
        <taxon>Erysipelothrix</taxon>
    </lineage>
</organism>
<dbReference type="PROSITE" id="PS51273">
    <property type="entry name" value="GATASE_TYPE_1"/>
    <property type="match status" value="1"/>
</dbReference>
<keyword evidence="2" id="KW-1185">Reference proteome</keyword>
<dbReference type="SUPFAM" id="SSF52317">
    <property type="entry name" value="Class I glutamine amidotransferase-like"/>
    <property type="match status" value="1"/>
</dbReference>
<proteinExistence type="predicted"/>
<dbReference type="Proteomes" id="UP000515928">
    <property type="component" value="Chromosome"/>
</dbReference>
<dbReference type="PANTHER" id="PTHR43235">
    <property type="entry name" value="GLUTAMINE AMIDOTRANSFERASE PB2B2.05-RELATED"/>
    <property type="match status" value="1"/>
</dbReference>
<sequence length="243" mass="27548">MKSRKPVIGVTTSYTFEHEAPFAGYKRTYVNDDYIQAIIRNGGVPLMLPLNTEIDVLEAQLDMVDGIILSGGYDVNPVLYNQQPRQKLGEILPVRDEFEFKVLEIAKQKKLPVLGVCRGLQIMNTFYGGSLEQDLSYVVSENEILKHNQNQTPTLTTHGIVIEEDSWLTPILGKENTVNSFHHQVVREVAPEFKAVARALDGVIESIEYSGDQFLVAVQWHPEMLKDNEEMNEIFKLIIKKAM</sequence>
<dbReference type="EMBL" id="CP060715">
    <property type="protein sequence ID" value="QNN60264.1"/>
    <property type="molecule type" value="Genomic_DNA"/>
</dbReference>
<dbReference type="Pfam" id="PF07722">
    <property type="entry name" value="Peptidase_C26"/>
    <property type="match status" value="1"/>
</dbReference>
<dbReference type="GO" id="GO:0033969">
    <property type="term" value="F:gamma-glutamyl-gamma-aminobutyrate hydrolase activity"/>
    <property type="evidence" value="ECO:0007669"/>
    <property type="project" value="TreeGrafter"/>
</dbReference>
<dbReference type="InterPro" id="IPR011697">
    <property type="entry name" value="Peptidase_C26"/>
</dbReference>
<gene>
    <name evidence="1" type="ORF">H9L01_07780</name>
</gene>
<dbReference type="RefSeq" id="WP_187533395.1">
    <property type="nucleotide sequence ID" value="NZ_CBCSHU010000031.1"/>
</dbReference>
<evidence type="ECO:0000313" key="2">
    <source>
        <dbReference type="Proteomes" id="UP000515928"/>
    </source>
</evidence>
<dbReference type="PANTHER" id="PTHR43235:SF1">
    <property type="entry name" value="GLUTAMINE AMIDOTRANSFERASE PB2B2.05-RELATED"/>
    <property type="match status" value="1"/>
</dbReference>
<reference evidence="1 2" key="1">
    <citation type="submission" date="2020-08" db="EMBL/GenBank/DDBJ databases">
        <title>Genome sequence of Erysipelothrix inopinata DSM 15511T.</title>
        <authorList>
            <person name="Hyun D.-W."/>
            <person name="Bae J.-W."/>
        </authorList>
    </citation>
    <scope>NUCLEOTIDE SEQUENCE [LARGE SCALE GENOMIC DNA]</scope>
    <source>
        <strain evidence="1 2">DSM 15511</strain>
    </source>
</reference>
<dbReference type="AlphaFoldDB" id="A0A7G9RXD9"/>
<dbReference type="GO" id="GO:0005829">
    <property type="term" value="C:cytosol"/>
    <property type="evidence" value="ECO:0007669"/>
    <property type="project" value="TreeGrafter"/>
</dbReference>
<name>A0A7G9RXD9_9FIRM</name>
<evidence type="ECO:0000313" key="1">
    <source>
        <dbReference type="EMBL" id="QNN60264.1"/>
    </source>
</evidence>
<dbReference type="InterPro" id="IPR044668">
    <property type="entry name" value="PuuD-like"/>
</dbReference>
<dbReference type="Gene3D" id="3.40.50.880">
    <property type="match status" value="1"/>
</dbReference>
<protein>
    <submittedName>
        <fullName evidence="1">Gamma-glutamyl-gamma-aminobutyrate hydrolase family protein</fullName>
    </submittedName>
</protein>
<dbReference type="GO" id="GO:0006598">
    <property type="term" value="P:polyamine catabolic process"/>
    <property type="evidence" value="ECO:0007669"/>
    <property type="project" value="TreeGrafter"/>
</dbReference>
<dbReference type="KEGG" id="eio:H9L01_07780"/>
<dbReference type="InterPro" id="IPR029062">
    <property type="entry name" value="Class_I_gatase-like"/>
</dbReference>